<accession>A0ABN0CLA2</accession>
<organism evidence="1 2">
    <name type="scientific">Bacteroides clarus YIT 12056</name>
    <dbReference type="NCBI Taxonomy" id="762984"/>
    <lineage>
        <taxon>Bacteria</taxon>
        <taxon>Pseudomonadati</taxon>
        <taxon>Bacteroidota</taxon>
        <taxon>Bacteroidia</taxon>
        <taxon>Bacteroidales</taxon>
        <taxon>Bacteroidaceae</taxon>
        <taxon>Bacteroides</taxon>
    </lineage>
</organism>
<protein>
    <recommendedName>
        <fullName evidence="3">Mor transcription activator domain-containing protein</fullName>
    </recommendedName>
</protein>
<reference evidence="1 2" key="1">
    <citation type="submission" date="2011-02" db="EMBL/GenBank/DDBJ databases">
        <authorList>
            <person name="Weinstock G."/>
            <person name="Sodergren E."/>
            <person name="Clifton S."/>
            <person name="Fulton L."/>
            <person name="Fulton B."/>
            <person name="Courtney L."/>
            <person name="Fronick C."/>
            <person name="Harrison M."/>
            <person name="Strong C."/>
            <person name="Farmer C."/>
            <person name="Delahaunty K."/>
            <person name="Markovic C."/>
            <person name="Hall O."/>
            <person name="Minx P."/>
            <person name="Tomlinson C."/>
            <person name="Mitreva M."/>
            <person name="Hou S."/>
            <person name="Chen J."/>
            <person name="Wollam A."/>
            <person name="Pepin K.H."/>
            <person name="Johnson M."/>
            <person name="Bhonagiri V."/>
            <person name="Zhang X."/>
            <person name="Suruliraj S."/>
            <person name="Warren W."/>
            <person name="Chinwalla A."/>
            <person name="Mardis E.R."/>
            <person name="Wilson R.K."/>
        </authorList>
    </citation>
    <scope>NUCLEOTIDE SEQUENCE [LARGE SCALE GENOMIC DNA]</scope>
    <source>
        <strain evidence="1 2">YIT 12056</strain>
    </source>
</reference>
<gene>
    <name evidence="1" type="ORF">HMPREF9445_02502</name>
</gene>
<dbReference type="EMBL" id="AFBM01000029">
    <property type="protein sequence ID" value="EGF50426.1"/>
    <property type="molecule type" value="Genomic_DNA"/>
</dbReference>
<sequence length="115" mass="13260">MRANPHDRGHRPSVAGPLFALLINDWHCKDIIFYCMKVIELLNFNRELLKKLQVAGIRLEDTMYIDLYADYTGLLNQGEKVSYIVAVLSEKYSVSERKVYTLIKRFQSGCKGFAV</sequence>
<evidence type="ECO:0000313" key="1">
    <source>
        <dbReference type="EMBL" id="EGF50426.1"/>
    </source>
</evidence>
<name>A0ABN0CLA2_9BACE</name>
<evidence type="ECO:0000313" key="2">
    <source>
        <dbReference type="Proteomes" id="UP000010321"/>
    </source>
</evidence>
<evidence type="ECO:0008006" key="3">
    <source>
        <dbReference type="Google" id="ProtNLM"/>
    </source>
</evidence>
<proteinExistence type="predicted"/>
<dbReference type="Proteomes" id="UP000010321">
    <property type="component" value="Unassembled WGS sequence"/>
</dbReference>
<comment type="caution">
    <text evidence="1">The sequence shown here is derived from an EMBL/GenBank/DDBJ whole genome shotgun (WGS) entry which is preliminary data.</text>
</comment>
<keyword evidence="2" id="KW-1185">Reference proteome</keyword>